<comment type="similarity">
    <text evidence="1 6 7">Belongs to the EF-Ts family.</text>
</comment>
<evidence type="ECO:0000256" key="2">
    <source>
        <dbReference type="ARBA" id="ARBA00016956"/>
    </source>
</evidence>
<dbReference type="InterPro" id="IPR001816">
    <property type="entry name" value="Transl_elong_EFTs/EF1B"/>
</dbReference>
<dbReference type="InterPro" id="IPR009060">
    <property type="entry name" value="UBA-like_sf"/>
</dbReference>
<dbReference type="SUPFAM" id="SSF46934">
    <property type="entry name" value="UBA-like"/>
    <property type="match status" value="1"/>
</dbReference>
<keyword evidence="4 6" id="KW-0251">Elongation factor</keyword>
<dbReference type="InterPro" id="IPR014039">
    <property type="entry name" value="Transl_elong_EFTs/EF1B_dimer"/>
</dbReference>
<dbReference type="Gene3D" id="1.10.286.20">
    <property type="match status" value="1"/>
</dbReference>
<evidence type="ECO:0000256" key="3">
    <source>
        <dbReference type="ARBA" id="ARBA00022490"/>
    </source>
</evidence>
<dbReference type="Pfam" id="PF00889">
    <property type="entry name" value="EF_TS"/>
    <property type="match status" value="1"/>
</dbReference>
<evidence type="ECO:0000313" key="10">
    <source>
        <dbReference type="EMBL" id="MBK1703858.1"/>
    </source>
</evidence>
<dbReference type="InterPro" id="IPR036402">
    <property type="entry name" value="EF-Ts_dimer_sf"/>
</dbReference>
<dbReference type="SUPFAM" id="SSF54713">
    <property type="entry name" value="Elongation factor Ts (EF-Ts), dimerisation domain"/>
    <property type="match status" value="2"/>
</dbReference>
<protein>
    <recommendedName>
        <fullName evidence="2 6">Elongation factor Ts</fullName>
        <shortName evidence="6">EF-Ts</shortName>
    </recommendedName>
</protein>
<dbReference type="CDD" id="cd14275">
    <property type="entry name" value="UBA_EF-Ts"/>
    <property type="match status" value="1"/>
</dbReference>
<evidence type="ECO:0000256" key="4">
    <source>
        <dbReference type="ARBA" id="ARBA00022768"/>
    </source>
</evidence>
<evidence type="ECO:0000256" key="6">
    <source>
        <dbReference type="HAMAP-Rule" id="MF_00050"/>
    </source>
</evidence>
<dbReference type="Proteomes" id="UP001296776">
    <property type="component" value="Unassembled WGS sequence"/>
</dbReference>
<evidence type="ECO:0000256" key="1">
    <source>
        <dbReference type="ARBA" id="ARBA00005532"/>
    </source>
</evidence>
<keyword evidence="5 6" id="KW-0648">Protein biosynthesis</keyword>
<dbReference type="GO" id="GO:0005737">
    <property type="term" value="C:cytoplasm"/>
    <property type="evidence" value="ECO:0007669"/>
    <property type="project" value="UniProtKB-SubCell"/>
</dbReference>
<dbReference type="RefSeq" id="WP_200345027.1">
    <property type="nucleotide sequence ID" value="NZ_NRSJ01000005.1"/>
</dbReference>
<dbReference type="PANTHER" id="PTHR11741">
    <property type="entry name" value="ELONGATION FACTOR TS"/>
    <property type="match status" value="1"/>
</dbReference>
<comment type="subcellular location">
    <subcellularLocation>
        <location evidence="6 8">Cytoplasm</location>
    </subcellularLocation>
</comment>
<dbReference type="HAMAP" id="MF_00050">
    <property type="entry name" value="EF_Ts"/>
    <property type="match status" value="1"/>
</dbReference>
<gene>
    <name evidence="6 10" type="primary">tsf</name>
    <name evidence="10" type="ORF">CKO40_04690</name>
</gene>
<dbReference type="PANTHER" id="PTHR11741:SF0">
    <property type="entry name" value="ELONGATION FACTOR TS, MITOCHONDRIAL"/>
    <property type="match status" value="1"/>
</dbReference>
<dbReference type="Gene3D" id="3.30.479.20">
    <property type="entry name" value="Elongation factor Ts, dimerisation domain"/>
    <property type="match status" value="2"/>
</dbReference>
<evidence type="ECO:0000256" key="5">
    <source>
        <dbReference type="ARBA" id="ARBA00022917"/>
    </source>
</evidence>
<dbReference type="EMBL" id="NRSJ01000005">
    <property type="protein sequence ID" value="MBK1703858.1"/>
    <property type="molecule type" value="Genomic_DNA"/>
</dbReference>
<dbReference type="PROSITE" id="PS01127">
    <property type="entry name" value="EF_TS_2"/>
    <property type="match status" value="1"/>
</dbReference>
<keyword evidence="11" id="KW-1185">Reference proteome</keyword>
<sequence length="297" mass="31718">MAISAALVKELRERTGAGMMECKKALLETDGDIDAAIEAMRKSGQAKAAKKAGRVAADGVVELRVADDGNAALMVEVNSETDFVAKDENFAGFAAAVADTALERAIDEEGALAAQPLAGGAGETVEEARQALIAKIGENVAVRRVHRLDAPEGRFHTYRHGVRIGVLVELVGGDETLGRDIAMHIAASNPLCIAAEDVPADALEQEREIFKAQALESGKPANIIDKITEGRMRKYLEEVTLLGQAFVKDPDTRVGDLLKSQGAEVKRFIRMEVGEGIEKKVENFADEVKAQAGQVET</sequence>
<dbReference type="GO" id="GO:0003746">
    <property type="term" value="F:translation elongation factor activity"/>
    <property type="evidence" value="ECO:0007669"/>
    <property type="project" value="UniProtKB-UniRule"/>
</dbReference>
<evidence type="ECO:0000259" key="9">
    <source>
        <dbReference type="Pfam" id="PF00889"/>
    </source>
</evidence>
<keyword evidence="3 6" id="KW-0963">Cytoplasm</keyword>
<comment type="function">
    <text evidence="6 7">Associates with the EF-Tu.GDP complex and induces the exchange of GDP to GTP. It remains bound to the aminoacyl-tRNA.EF-Tu.GTP complex up to the GTP hydrolysis stage on the ribosome.</text>
</comment>
<proteinExistence type="inferred from homology"/>
<dbReference type="NCBIfam" id="TIGR00116">
    <property type="entry name" value="tsf"/>
    <property type="match status" value="1"/>
</dbReference>
<dbReference type="Gene3D" id="1.10.8.10">
    <property type="entry name" value="DNA helicase RuvA subunit, C-terminal domain"/>
    <property type="match status" value="1"/>
</dbReference>
<evidence type="ECO:0000256" key="8">
    <source>
        <dbReference type="RuleBase" id="RU000643"/>
    </source>
</evidence>
<accession>A0AAJ0U2G7</accession>
<reference evidence="10" key="2">
    <citation type="journal article" date="2020" name="Microorganisms">
        <title>Osmotic Adaptation and Compatible Solute Biosynthesis of Phototrophic Bacteria as Revealed from Genome Analyses.</title>
        <authorList>
            <person name="Imhoff J.F."/>
            <person name="Rahn T."/>
            <person name="Kunzel S."/>
            <person name="Keller A."/>
            <person name="Neulinger S.C."/>
        </authorList>
    </citation>
    <scope>NUCLEOTIDE SEQUENCE</scope>
    <source>
        <strain evidence="10">DSM 11080</strain>
    </source>
</reference>
<reference evidence="10" key="1">
    <citation type="submission" date="2017-08" db="EMBL/GenBank/DDBJ databases">
        <authorList>
            <person name="Imhoff J.F."/>
            <person name="Rahn T."/>
            <person name="Kuenzel S."/>
            <person name="Neulinger S.C."/>
        </authorList>
    </citation>
    <scope>NUCLEOTIDE SEQUENCE</scope>
    <source>
        <strain evidence="10">DSM 11080</strain>
    </source>
</reference>
<dbReference type="PROSITE" id="PS01126">
    <property type="entry name" value="EF_TS_1"/>
    <property type="match status" value="1"/>
</dbReference>
<dbReference type="FunFam" id="1.10.286.20:FF:000001">
    <property type="entry name" value="Elongation factor Ts"/>
    <property type="match status" value="1"/>
</dbReference>
<evidence type="ECO:0000256" key="7">
    <source>
        <dbReference type="RuleBase" id="RU000642"/>
    </source>
</evidence>
<feature type="domain" description="Translation elongation factor EFTs/EF1B dimerisation" evidence="9">
    <location>
        <begin position="72"/>
        <end position="275"/>
    </location>
</feature>
<dbReference type="InterPro" id="IPR018101">
    <property type="entry name" value="Transl_elong_Ts_CS"/>
</dbReference>
<dbReference type="FunFam" id="1.10.8.10:FF:000001">
    <property type="entry name" value="Elongation factor Ts"/>
    <property type="match status" value="1"/>
</dbReference>
<evidence type="ECO:0000313" key="11">
    <source>
        <dbReference type="Proteomes" id="UP001296776"/>
    </source>
</evidence>
<feature type="region of interest" description="Involved in Mg(2+) ion dislocation from EF-Tu" evidence="6">
    <location>
        <begin position="81"/>
        <end position="84"/>
    </location>
</feature>
<dbReference type="AlphaFoldDB" id="A0AAJ0U2G7"/>
<organism evidence="10 11">
    <name type="scientific">Halochromatium glycolicum</name>
    <dbReference type="NCBI Taxonomy" id="85075"/>
    <lineage>
        <taxon>Bacteria</taxon>
        <taxon>Pseudomonadati</taxon>
        <taxon>Pseudomonadota</taxon>
        <taxon>Gammaproteobacteria</taxon>
        <taxon>Chromatiales</taxon>
        <taxon>Chromatiaceae</taxon>
        <taxon>Halochromatium</taxon>
    </lineage>
</organism>
<comment type="caution">
    <text evidence="10">The sequence shown here is derived from an EMBL/GenBank/DDBJ whole genome shotgun (WGS) entry which is preliminary data.</text>
</comment>
<name>A0AAJ0U2G7_9GAMM</name>